<reference evidence="1 2" key="1">
    <citation type="submission" date="2014-04" db="EMBL/GenBank/DDBJ databases">
        <authorList>
            <consortium name="DOE Joint Genome Institute"/>
            <person name="Kuo A."/>
            <person name="Tarkka M."/>
            <person name="Buscot F."/>
            <person name="Kohler A."/>
            <person name="Nagy L.G."/>
            <person name="Floudas D."/>
            <person name="Copeland A."/>
            <person name="Barry K.W."/>
            <person name="Cichocki N."/>
            <person name="Veneault-Fourrey C."/>
            <person name="LaButti K."/>
            <person name="Lindquist E.A."/>
            <person name="Lipzen A."/>
            <person name="Lundell T."/>
            <person name="Morin E."/>
            <person name="Murat C."/>
            <person name="Sun H."/>
            <person name="Tunlid A."/>
            <person name="Henrissat B."/>
            <person name="Grigoriev I.V."/>
            <person name="Hibbett D.S."/>
            <person name="Martin F."/>
            <person name="Nordberg H.P."/>
            <person name="Cantor M.N."/>
            <person name="Hua S.X."/>
        </authorList>
    </citation>
    <scope>NUCLEOTIDE SEQUENCE [LARGE SCALE GENOMIC DNA]</scope>
    <source>
        <strain evidence="1 2">F 1598</strain>
    </source>
</reference>
<dbReference type="InParanoid" id="A0A0C3G7E0"/>
<reference evidence="2" key="2">
    <citation type="submission" date="2015-01" db="EMBL/GenBank/DDBJ databases">
        <title>Evolutionary Origins and Diversification of the Mycorrhizal Mutualists.</title>
        <authorList>
            <consortium name="DOE Joint Genome Institute"/>
            <consortium name="Mycorrhizal Genomics Consortium"/>
            <person name="Kohler A."/>
            <person name="Kuo A."/>
            <person name="Nagy L.G."/>
            <person name="Floudas D."/>
            <person name="Copeland A."/>
            <person name="Barry K.W."/>
            <person name="Cichocki N."/>
            <person name="Veneault-Fourrey C."/>
            <person name="LaButti K."/>
            <person name="Lindquist E.A."/>
            <person name="Lipzen A."/>
            <person name="Lundell T."/>
            <person name="Morin E."/>
            <person name="Murat C."/>
            <person name="Riley R."/>
            <person name="Ohm R."/>
            <person name="Sun H."/>
            <person name="Tunlid A."/>
            <person name="Henrissat B."/>
            <person name="Grigoriev I.V."/>
            <person name="Hibbett D.S."/>
            <person name="Martin F."/>
        </authorList>
    </citation>
    <scope>NUCLEOTIDE SEQUENCE [LARGE SCALE GENOMIC DNA]</scope>
    <source>
        <strain evidence="2">F 1598</strain>
    </source>
</reference>
<proteinExistence type="predicted"/>
<dbReference type="AlphaFoldDB" id="A0A0C3G7E0"/>
<dbReference type="HOGENOM" id="CLU_2855976_0_0_1"/>
<dbReference type="EMBL" id="KN832979">
    <property type="protein sequence ID" value="KIM87674.1"/>
    <property type="molecule type" value="Genomic_DNA"/>
</dbReference>
<keyword evidence="2" id="KW-1185">Reference proteome</keyword>
<sequence>MNVKIGRATPSFDDTALQLFARDPPADVDTFRDLLTNIYGEKDGKLKWIEYGKPFLQLMSKAAKA</sequence>
<protein>
    <submittedName>
        <fullName evidence="1">Uncharacterized protein</fullName>
    </submittedName>
</protein>
<name>A0A0C3G7E0_PILCF</name>
<evidence type="ECO:0000313" key="2">
    <source>
        <dbReference type="Proteomes" id="UP000054166"/>
    </source>
</evidence>
<feature type="non-terminal residue" evidence="1">
    <location>
        <position position="65"/>
    </location>
</feature>
<organism evidence="1 2">
    <name type="scientific">Piloderma croceum (strain F 1598)</name>
    <dbReference type="NCBI Taxonomy" id="765440"/>
    <lineage>
        <taxon>Eukaryota</taxon>
        <taxon>Fungi</taxon>
        <taxon>Dikarya</taxon>
        <taxon>Basidiomycota</taxon>
        <taxon>Agaricomycotina</taxon>
        <taxon>Agaricomycetes</taxon>
        <taxon>Agaricomycetidae</taxon>
        <taxon>Atheliales</taxon>
        <taxon>Atheliaceae</taxon>
        <taxon>Piloderma</taxon>
    </lineage>
</organism>
<accession>A0A0C3G7E0</accession>
<gene>
    <name evidence="1" type="ORF">PILCRDRAFT_815257</name>
</gene>
<dbReference type="Proteomes" id="UP000054166">
    <property type="component" value="Unassembled WGS sequence"/>
</dbReference>
<evidence type="ECO:0000313" key="1">
    <source>
        <dbReference type="EMBL" id="KIM87674.1"/>
    </source>
</evidence>